<dbReference type="GO" id="GO:0005737">
    <property type="term" value="C:cytoplasm"/>
    <property type="evidence" value="ECO:0007669"/>
    <property type="project" value="TreeGrafter"/>
</dbReference>
<name>A0A381Z8R7_9ZZZZ</name>
<dbReference type="NCBIfam" id="TIGR00251">
    <property type="entry name" value="DUF167 family protein"/>
    <property type="match status" value="1"/>
</dbReference>
<organism evidence="2">
    <name type="scientific">marine metagenome</name>
    <dbReference type="NCBI Taxonomy" id="408172"/>
    <lineage>
        <taxon>unclassified sequences</taxon>
        <taxon>metagenomes</taxon>
        <taxon>ecological metagenomes</taxon>
    </lineage>
</organism>
<dbReference type="Pfam" id="PF02594">
    <property type="entry name" value="DUF167"/>
    <property type="match status" value="1"/>
</dbReference>
<accession>A0A381Z8R7</accession>
<evidence type="ECO:0000256" key="1">
    <source>
        <dbReference type="ARBA" id="ARBA00010364"/>
    </source>
</evidence>
<dbReference type="InterPro" id="IPR003746">
    <property type="entry name" value="DUF167"/>
</dbReference>
<proteinExistence type="inferred from homology"/>
<gene>
    <name evidence="2" type="ORF">METZ01_LOCUS138368</name>
</gene>
<comment type="similarity">
    <text evidence="1">Belongs to the UPF0235 family.</text>
</comment>
<reference evidence="2" key="1">
    <citation type="submission" date="2018-05" db="EMBL/GenBank/DDBJ databases">
        <authorList>
            <person name="Lanie J.A."/>
            <person name="Ng W.-L."/>
            <person name="Kazmierczak K.M."/>
            <person name="Andrzejewski T.M."/>
            <person name="Davidsen T.M."/>
            <person name="Wayne K.J."/>
            <person name="Tettelin H."/>
            <person name="Glass J.I."/>
            <person name="Rusch D."/>
            <person name="Podicherti R."/>
            <person name="Tsui H.-C.T."/>
            <person name="Winkler M.E."/>
        </authorList>
    </citation>
    <scope>NUCLEOTIDE SEQUENCE</scope>
</reference>
<dbReference type="HAMAP" id="MF_00634">
    <property type="entry name" value="UPF0235"/>
    <property type="match status" value="1"/>
</dbReference>
<evidence type="ECO:0000313" key="2">
    <source>
        <dbReference type="EMBL" id="SVA85514.1"/>
    </source>
</evidence>
<dbReference type="Gene3D" id="3.30.1200.10">
    <property type="entry name" value="YggU-like"/>
    <property type="match status" value="1"/>
</dbReference>
<dbReference type="AlphaFoldDB" id="A0A381Z8R7"/>
<dbReference type="PANTHER" id="PTHR13420">
    <property type="entry name" value="UPF0235 PROTEIN C15ORF40"/>
    <property type="match status" value="1"/>
</dbReference>
<dbReference type="EMBL" id="UINC01020342">
    <property type="protein sequence ID" value="SVA85514.1"/>
    <property type="molecule type" value="Genomic_DNA"/>
</dbReference>
<dbReference type="InterPro" id="IPR036591">
    <property type="entry name" value="YggU-like_sf"/>
</dbReference>
<sequence length="99" mass="10693">MTGNWIMEDDEGILILIYLRPAAQRSRIVGIEPWRGRLKVSVSSLPVDGAANSELLTLLSDSLGVERPQISLQSGMSSRRKAVRVEGVTASEAETSLGV</sequence>
<dbReference type="SMART" id="SM01152">
    <property type="entry name" value="DUF167"/>
    <property type="match status" value="1"/>
</dbReference>
<dbReference type="PANTHER" id="PTHR13420:SF7">
    <property type="entry name" value="UPF0235 PROTEIN C15ORF40"/>
    <property type="match status" value="1"/>
</dbReference>
<dbReference type="SUPFAM" id="SSF69786">
    <property type="entry name" value="YggU-like"/>
    <property type="match status" value="1"/>
</dbReference>
<protein>
    <submittedName>
        <fullName evidence="2">Uncharacterized protein</fullName>
    </submittedName>
</protein>